<name>A0A3S4TKA7_9GAMM</name>
<dbReference type="InterPro" id="IPR038084">
    <property type="entry name" value="PduO/GlcC-like_sf"/>
</dbReference>
<dbReference type="PIRSF" id="PIRSF008757">
    <property type="entry name" value="UCP008757"/>
    <property type="match status" value="1"/>
</dbReference>
<sequence>MNDLLTELLAEESRLQFAYFNHQRAWDLGCALKAAAEQLHASVAIDITINNQCLFSYAMANTTIDNLEWIRRKRNVVHRYQHSSWYMGNYYKAKESTIEKSALVDPREFAPYGGSFPLTIRNTGVIGTISVSGLPQKEDHRLIVNVLERFLDPHETEENRA</sequence>
<dbReference type="OrthoDB" id="9815315at2"/>
<protein>
    <recommendedName>
        <fullName evidence="1">UPF0303 protein EDI28_15485</fullName>
    </recommendedName>
</protein>
<dbReference type="Pfam" id="PF03928">
    <property type="entry name" value="HbpS-like"/>
    <property type="match status" value="1"/>
</dbReference>
<dbReference type="Proteomes" id="UP000287563">
    <property type="component" value="Unassembled WGS sequence"/>
</dbReference>
<dbReference type="HAMAP" id="MF_00761">
    <property type="entry name" value="UPF0303"/>
    <property type="match status" value="1"/>
</dbReference>
<dbReference type="RefSeq" id="WP_128784773.1">
    <property type="nucleotide sequence ID" value="NZ_RJLM01000006.1"/>
</dbReference>
<dbReference type="EMBL" id="RJLM01000006">
    <property type="protein sequence ID" value="RWX54505.1"/>
    <property type="molecule type" value="Genomic_DNA"/>
</dbReference>
<organism evidence="2 3">
    <name type="scientific">Photobacterium chitinilyticum</name>
    <dbReference type="NCBI Taxonomy" id="2485123"/>
    <lineage>
        <taxon>Bacteria</taxon>
        <taxon>Pseudomonadati</taxon>
        <taxon>Pseudomonadota</taxon>
        <taxon>Gammaproteobacteria</taxon>
        <taxon>Vibrionales</taxon>
        <taxon>Vibrionaceae</taxon>
        <taxon>Photobacterium</taxon>
    </lineage>
</organism>
<dbReference type="AlphaFoldDB" id="A0A3S4TKA7"/>
<accession>A0A3S4TKA7</accession>
<dbReference type="PANTHER" id="PTHR28255:SF1">
    <property type="entry name" value="UPF0303 PROTEIN YBR137W"/>
    <property type="match status" value="1"/>
</dbReference>
<gene>
    <name evidence="2" type="ORF">EDI28_15485</name>
</gene>
<dbReference type="Gene3D" id="3.30.450.150">
    <property type="entry name" value="Haem-degrading domain"/>
    <property type="match status" value="1"/>
</dbReference>
<proteinExistence type="inferred from homology"/>
<dbReference type="InterPro" id="IPR005624">
    <property type="entry name" value="PduO/GlcC-like"/>
</dbReference>
<reference evidence="2 3" key="1">
    <citation type="submission" date="2018-11" db="EMBL/GenBank/DDBJ databases">
        <title>Photobacterium sp. BEI247 sp. nov., a marine bacterium isolated from Yongle Blue Hole in the South China Sea.</title>
        <authorList>
            <person name="Wang X."/>
        </authorList>
    </citation>
    <scope>NUCLEOTIDE SEQUENCE [LARGE SCALE GENOMIC DNA]</scope>
    <source>
        <strain evidence="3">BEI247</strain>
    </source>
</reference>
<evidence type="ECO:0000313" key="3">
    <source>
        <dbReference type="Proteomes" id="UP000287563"/>
    </source>
</evidence>
<evidence type="ECO:0000256" key="1">
    <source>
        <dbReference type="HAMAP-Rule" id="MF_00761"/>
    </source>
</evidence>
<dbReference type="NCBIfam" id="NF002696">
    <property type="entry name" value="PRK02487.1-5"/>
    <property type="match status" value="1"/>
</dbReference>
<comment type="similarity">
    <text evidence="1">Belongs to the UPF0303 family.</text>
</comment>
<keyword evidence="3" id="KW-1185">Reference proteome</keyword>
<dbReference type="PANTHER" id="PTHR28255">
    <property type="match status" value="1"/>
</dbReference>
<comment type="caution">
    <text evidence="2">The sequence shown here is derived from an EMBL/GenBank/DDBJ whole genome shotgun (WGS) entry which is preliminary data.</text>
</comment>
<dbReference type="SUPFAM" id="SSF143744">
    <property type="entry name" value="GlcG-like"/>
    <property type="match status" value="1"/>
</dbReference>
<dbReference type="InterPro" id="IPR010371">
    <property type="entry name" value="YBR137W-like"/>
</dbReference>
<evidence type="ECO:0000313" key="2">
    <source>
        <dbReference type="EMBL" id="RWX54505.1"/>
    </source>
</evidence>